<protein>
    <submittedName>
        <fullName evidence="3">Pilus assembly protein CpaB</fullName>
    </submittedName>
</protein>
<gene>
    <name evidence="3" type="ORF">DET50_12451</name>
</gene>
<evidence type="ECO:0000256" key="1">
    <source>
        <dbReference type="SAM" id="MobiDB-lite"/>
    </source>
</evidence>
<dbReference type="Pfam" id="PF16976">
    <property type="entry name" value="RcpC"/>
    <property type="match status" value="1"/>
</dbReference>
<dbReference type="OrthoDB" id="2037472at2"/>
<proteinExistence type="predicted"/>
<evidence type="ECO:0000313" key="4">
    <source>
        <dbReference type="Proteomes" id="UP000252995"/>
    </source>
</evidence>
<dbReference type="InterPro" id="IPR017592">
    <property type="entry name" value="Pilus_assmbl_Flp-typ_CpaB"/>
</dbReference>
<name>A0A366GDU4_9GAMM</name>
<organism evidence="3 4">
    <name type="scientific">Marinobacter pelagius</name>
    <dbReference type="NCBI Taxonomy" id="379482"/>
    <lineage>
        <taxon>Bacteria</taxon>
        <taxon>Pseudomonadati</taxon>
        <taxon>Pseudomonadota</taxon>
        <taxon>Gammaproteobacteria</taxon>
        <taxon>Pseudomonadales</taxon>
        <taxon>Marinobacteraceae</taxon>
        <taxon>Marinobacter</taxon>
    </lineage>
</organism>
<dbReference type="InterPro" id="IPR031571">
    <property type="entry name" value="RcpC_dom"/>
</dbReference>
<feature type="compositionally biased region" description="Polar residues" evidence="1">
    <location>
        <begin position="243"/>
        <end position="252"/>
    </location>
</feature>
<feature type="region of interest" description="Disordered" evidence="1">
    <location>
        <begin position="35"/>
        <end position="56"/>
    </location>
</feature>
<dbReference type="EMBL" id="QNRO01000024">
    <property type="protein sequence ID" value="RBP25058.1"/>
    <property type="molecule type" value="Genomic_DNA"/>
</dbReference>
<evidence type="ECO:0000259" key="2">
    <source>
        <dbReference type="Pfam" id="PF16976"/>
    </source>
</evidence>
<comment type="caution">
    <text evidence="3">The sequence shown here is derived from an EMBL/GenBank/DDBJ whole genome shotgun (WGS) entry which is preliminary data.</text>
</comment>
<evidence type="ECO:0000313" key="3">
    <source>
        <dbReference type="EMBL" id="RBP25058.1"/>
    </source>
</evidence>
<accession>A0A366GDU4</accession>
<sequence length="296" mass="31638">MKPRYFVSSITLVLAVVAVALGIFGLYAAESEVQSKPGEGVGQNQMSQRTPKEEKSSTFRYLVAKEPLAPGEVPSRDSFVEIVSENEISQAIKSSELPNDKPIARALASGGLVTSDLFESATALQRVITDGFRAMALPMDEVDSIGGLLQPGDFVDVFAAFSGGRDAEPSVVHLLESVKVLAVRGVVNPNTDTDENDRRRNTTLVLEVADADAPRLALAASEATLMYSATKPPVADDREDHSNTVALGTSPGNPLFLSELSPFQNKSATTRGQGRQNPGREVKVFEGSNARSVYVQ</sequence>
<dbReference type="AlphaFoldDB" id="A0A366GDU4"/>
<reference evidence="3 4" key="1">
    <citation type="submission" date="2018-06" db="EMBL/GenBank/DDBJ databases">
        <title>Freshwater and sediment microbial communities from various areas in North America, analyzing microbe dynamics in response to fracking.</title>
        <authorList>
            <person name="Lamendella R."/>
        </authorList>
    </citation>
    <scope>NUCLEOTIDE SEQUENCE [LARGE SCALE GENOMIC DNA]</scope>
    <source>
        <strain evidence="3 4">114J</strain>
    </source>
</reference>
<feature type="domain" description="Flp pilus assembly protein RcpC/CpaB" evidence="2">
    <location>
        <begin position="124"/>
        <end position="226"/>
    </location>
</feature>
<feature type="region of interest" description="Disordered" evidence="1">
    <location>
        <begin position="232"/>
        <end position="259"/>
    </location>
</feature>
<dbReference type="RefSeq" id="WP_113863897.1">
    <property type="nucleotide sequence ID" value="NZ_QNRO01000024.1"/>
</dbReference>
<dbReference type="NCBIfam" id="TIGR03177">
    <property type="entry name" value="pilus_cpaB"/>
    <property type="match status" value="1"/>
</dbReference>
<dbReference type="Proteomes" id="UP000252995">
    <property type="component" value="Unassembled WGS sequence"/>
</dbReference>